<feature type="region of interest" description="Disordered" evidence="1">
    <location>
        <begin position="188"/>
        <end position="280"/>
    </location>
</feature>
<feature type="compositionally biased region" description="Low complexity" evidence="1">
    <location>
        <begin position="14"/>
        <end position="34"/>
    </location>
</feature>
<feature type="compositionally biased region" description="Acidic residues" evidence="1">
    <location>
        <begin position="212"/>
        <end position="227"/>
    </location>
</feature>
<evidence type="ECO:0000313" key="2">
    <source>
        <dbReference type="EMBL" id="KAJ7021128.1"/>
    </source>
</evidence>
<name>A0AAD6WNI1_9AGAR</name>
<feature type="region of interest" description="Disordered" evidence="1">
    <location>
        <begin position="1"/>
        <end position="150"/>
    </location>
</feature>
<reference evidence="2" key="1">
    <citation type="submission" date="2023-03" db="EMBL/GenBank/DDBJ databases">
        <title>Massive genome expansion in bonnet fungi (Mycena s.s.) driven by repeated elements and novel gene families across ecological guilds.</title>
        <authorList>
            <consortium name="Lawrence Berkeley National Laboratory"/>
            <person name="Harder C.B."/>
            <person name="Miyauchi S."/>
            <person name="Viragh M."/>
            <person name="Kuo A."/>
            <person name="Thoen E."/>
            <person name="Andreopoulos B."/>
            <person name="Lu D."/>
            <person name="Skrede I."/>
            <person name="Drula E."/>
            <person name="Henrissat B."/>
            <person name="Morin E."/>
            <person name="Kohler A."/>
            <person name="Barry K."/>
            <person name="LaButti K."/>
            <person name="Morin E."/>
            <person name="Salamov A."/>
            <person name="Lipzen A."/>
            <person name="Mereny Z."/>
            <person name="Hegedus B."/>
            <person name="Baldrian P."/>
            <person name="Stursova M."/>
            <person name="Weitz H."/>
            <person name="Taylor A."/>
            <person name="Grigoriev I.V."/>
            <person name="Nagy L.G."/>
            <person name="Martin F."/>
            <person name="Kauserud H."/>
        </authorList>
    </citation>
    <scope>NUCLEOTIDE SEQUENCE</scope>
    <source>
        <strain evidence="2">CBHHK200</strain>
    </source>
</reference>
<sequence>MVPPASLPRRSWRMAASTTTPTDAASTTTPMDTALSTRPTGDPSTIPTPVMPHAPPPASSQPPPMPPPPPPPCRANSDTPPPVAALLGASGSTAATALGVEEMDVDPPQGDDSDDEGGCGGIPTRFPSPLQRQLRALTPDARESRQGRLERMSEWELVREGNMAKNKELLSTIGVSAAVAGLMAEVRAAVKRKPEGAAETARGKRAKRRGDDEDDEEYGSGEDEDENDRASREGTPTPSVRRGGARGGGGGRARGGGAAGQKGGGKNKGRASQLTVEEEGGVPKWAADAQVNLLRGGGGDVWVGVVNMWWEREKANKFQGPVRAFLADTNLLE</sequence>
<feature type="compositionally biased region" description="Pro residues" evidence="1">
    <location>
        <begin position="49"/>
        <end position="83"/>
    </location>
</feature>
<proteinExistence type="predicted"/>
<protein>
    <submittedName>
        <fullName evidence="2">Uncharacterized protein</fullName>
    </submittedName>
</protein>
<organism evidence="2 3">
    <name type="scientific">Mycena alexandri</name>
    <dbReference type="NCBI Taxonomy" id="1745969"/>
    <lineage>
        <taxon>Eukaryota</taxon>
        <taxon>Fungi</taxon>
        <taxon>Dikarya</taxon>
        <taxon>Basidiomycota</taxon>
        <taxon>Agaricomycotina</taxon>
        <taxon>Agaricomycetes</taxon>
        <taxon>Agaricomycetidae</taxon>
        <taxon>Agaricales</taxon>
        <taxon>Marasmiineae</taxon>
        <taxon>Mycenaceae</taxon>
        <taxon>Mycena</taxon>
    </lineage>
</organism>
<dbReference type="Proteomes" id="UP001218188">
    <property type="component" value="Unassembled WGS sequence"/>
</dbReference>
<evidence type="ECO:0000313" key="3">
    <source>
        <dbReference type="Proteomes" id="UP001218188"/>
    </source>
</evidence>
<feature type="compositionally biased region" description="Low complexity" evidence="1">
    <location>
        <begin position="84"/>
        <end position="99"/>
    </location>
</feature>
<feature type="compositionally biased region" description="Gly residues" evidence="1">
    <location>
        <begin position="245"/>
        <end position="266"/>
    </location>
</feature>
<accession>A0AAD6WNI1</accession>
<keyword evidence="3" id="KW-1185">Reference proteome</keyword>
<gene>
    <name evidence="2" type="ORF">C8F04DRAFT_1274119</name>
</gene>
<evidence type="ECO:0000256" key="1">
    <source>
        <dbReference type="SAM" id="MobiDB-lite"/>
    </source>
</evidence>
<feature type="compositionally biased region" description="Polar residues" evidence="1">
    <location>
        <begin position="35"/>
        <end position="45"/>
    </location>
</feature>
<dbReference type="AlphaFoldDB" id="A0AAD6WNI1"/>
<comment type="caution">
    <text evidence="2">The sequence shown here is derived from an EMBL/GenBank/DDBJ whole genome shotgun (WGS) entry which is preliminary data.</text>
</comment>
<dbReference type="EMBL" id="JARJCM010000241">
    <property type="protein sequence ID" value="KAJ7021128.1"/>
    <property type="molecule type" value="Genomic_DNA"/>
</dbReference>
<feature type="compositionally biased region" description="Acidic residues" evidence="1">
    <location>
        <begin position="101"/>
        <end position="117"/>
    </location>
</feature>
<feature type="compositionally biased region" description="Basic and acidic residues" evidence="1">
    <location>
        <begin position="140"/>
        <end position="150"/>
    </location>
</feature>